<evidence type="ECO:0000256" key="5">
    <source>
        <dbReference type="ARBA" id="ARBA00023187"/>
    </source>
</evidence>
<keyword evidence="4" id="KW-0547">Nucleotide-binding</keyword>
<dbReference type="SUPFAM" id="SSF52540">
    <property type="entry name" value="P-loop containing nucleoside triphosphate hydrolases"/>
    <property type="match status" value="1"/>
</dbReference>
<dbReference type="AlphaFoldDB" id="A0ABD3I804"/>
<reference evidence="7 8" key="1">
    <citation type="submission" date="2024-09" db="EMBL/GenBank/DDBJ databases">
        <title>Chromosome-scale assembly of Riccia sorocarpa.</title>
        <authorList>
            <person name="Paukszto L."/>
        </authorList>
    </citation>
    <scope>NUCLEOTIDE SEQUENCE [LARGE SCALE GENOMIC DNA]</scope>
    <source>
        <strain evidence="7">LP-2024</strain>
        <tissue evidence="7">Aerial parts of the thallus</tissue>
    </source>
</reference>
<dbReference type="Gene3D" id="3.40.50.300">
    <property type="entry name" value="P-loop containing nucleotide triphosphate hydrolases"/>
    <property type="match status" value="2"/>
</dbReference>
<evidence type="ECO:0000256" key="1">
    <source>
        <dbReference type="ARBA" id="ARBA00012552"/>
    </source>
</evidence>
<proteinExistence type="predicted"/>
<evidence type="ECO:0000256" key="6">
    <source>
        <dbReference type="ARBA" id="ARBA00047984"/>
    </source>
</evidence>
<sequence>MSVSRRVADEMDVTIGAEVGYRIRFEDCCDPKTILKYQTDGMLLREATTDQMLERYNVIILDEAHERTLATGEDAGNCCAIWLVETNTQQQARFKACGNERHPRNEKFQGYFNGAPVMRVPGKLHPVDIFYSEFPEKNYFKGAIRTVVKIHVYEPPGDILLVLTGEEETDSIRMVTDVKEILHARTIAGV</sequence>
<dbReference type="PANTHER" id="PTHR18934:SF109">
    <property type="entry name" value="ATP-DEPENDENT RNA HELICASE DHX15 HOMOLOG"/>
    <property type="match status" value="1"/>
</dbReference>
<dbReference type="GO" id="GO:0008380">
    <property type="term" value="P:RNA splicing"/>
    <property type="evidence" value="ECO:0007669"/>
    <property type="project" value="UniProtKB-KW"/>
</dbReference>
<evidence type="ECO:0000313" key="7">
    <source>
        <dbReference type="EMBL" id="KAL3698669.1"/>
    </source>
</evidence>
<dbReference type="InterPro" id="IPR027417">
    <property type="entry name" value="P-loop_NTPase"/>
</dbReference>
<dbReference type="Proteomes" id="UP001633002">
    <property type="component" value="Unassembled WGS sequence"/>
</dbReference>
<organism evidence="7 8">
    <name type="scientific">Riccia sorocarpa</name>
    <dbReference type="NCBI Taxonomy" id="122646"/>
    <lineage>
        <taxon>Eukaryota</taxon>
        <taxon>Viridiplantae</taxon>
        <taxon>Streptophyta</taxon>
        <taxon>Embryophyta</taxon>
        <taxon>Marchantiophyta</taxon>
        <taxon>Marchantiopsida</taxon>
        <taxon>Marchantiidae</taxon>
        <taxon>Marchantiales</taxon>
        <taxon>Ricciaceae</taxon>
        <taxon>Riccia</taxon>
    </lineage>
</organism>
<dbReference type="PANTHER" id="PTHR18934">
    <property type="entry name" value="ATP-DEPENDENT RNA HELICASE"/>
    <property type="match status" value="1"/>
</dbReference>
<accession>A0ABD3I804</accession>
<keyword evidence="4" id="KW-0347">Helicase</keyword>
<keyword evidence="2" id="KW-0507">mRNA processing</keyword>
<evidence type="ECO:0000256" key="4">
    <source>
        <dbReference type="ARBA" id="ARBA00022806"/>
    </source>
</evidence>
<evidence type="ECO:0000256" key="3">
    <source>
        <dbReference type="ARBA" id="ARBA00022801"/>
    </source>
</evidence>
<comment type="catalytic activity">
    <reaction evidence="6">
        <text>ATP + H2O = ADP + phosphate + H(+)</text>
        <dbReference type="Rhea" id="RHEA:13065"/>
        <dbReference type="ChEBI" id="CHEBI:15377"/>
        <dbReference type="ChEBI" id="CHEBI:15378"/>
        <dbReference type="ChEBI" id="CHEBI:30616"/>
        <dbReference type="ChEBI" id="CHEBI:43474"/>
        <dbReference type="ChEBI" id="CHEBI:456216"/>
        <dbReference type="EC" id="3.6.4.13"/>
    </reaction>
</comment>
<keyword evidence="3" id="KW-0378">Hydrolase</keyword>
<keyword evidence="4" id="KW-0067">ATP-binding</keyword>
<dbReference type="GO" id="GO:0003724">
    <property type="term" value="F:RNA helicase activity"/>
    <property type="evidence" value="ECO:0007669"/>
    <property type="project" value="UniProtKB-EC"/>
</dbReference>
<comment type="caution">
    <text evidence="7">The sequence shown here is derived from an EMBL/GenBank/DDBJ whole genome shotgun (WGS) entry which is preliminary data.</text>
</comment>
<protein>
    <recommendedName>
        <fullName evidence="1">RNA helicase</fullName>
        <ecNumber evidence="1">3.6.4.13</ecNumber>
    </recommendedName>
</protein>
<evidence type="ECO:0000256" key="2">
    <source>
        <dbReference type="ARBA" id="ARBA00022664"/>
    </source>
</evidence>
<dbReference type="EC" id="3.6.4.13" evidence="1"/>
<keyword evidence="5" id="KW-0508">mRNA splicing</keyword>
<dbReference type="EMBL" id="JBJQOH010000002">
    <property type="protein sequence ID" value="KAL3698669.1"/>
    <property type="molecule type" value="Genomic_DNA"/>
</dbReference>
<gene>
    <name evidence="7" type="ORF">R1sor_012745</name>
</gene>
<name>A0ABD3I804_9MARC</name>
<evidence type="ECO:0000313" key="8">
    <source>
        <dbReference type="Proteomes" id="UP001633002"/>
    </source>
</evidence>
<dbReference type="GO" id="GO:0016787">
    <property type="term" value="F:hydrolase activity"/>
    <property type="evidence" value="ECO:0007669"/>
    <property type="project" value="UniProtKB-KW"/>
</dbReference>
<keyword evidence="8" id="KW-1185">Reference proteome</keyword>
<dbReference type="GO" id="GO:0006397">
    <property type="term" value="P:mRNA processing"/>
    <property type="evidence" value="ECO:0007669"/>
    <property type="project" value="UniProtKB-KW"/>
</dbReference>